<evidence type="ECO:0000256" key="3">
    <source>
        <dbReference type="ARBA" id="ARBA00022723"/>
    </source>
</evidence>
<evidence type="ECO:0000313" key="13">
    <source>
        <dbReference type="Proteomes" id="UP000189580"/>
    </source>
</evidence>
<evidence type="ECO:0000256" key="7">
    <source>
        <dbReference type="ARBA" id="ARBA00022842"/>
    </source>
</evidence>
<dbReference type="InterPro" id="IPR012310">
    <property type="entry name" value="DNA_ligase_ATP-dep_cent"/>
</dbReference>
<dbReference type="InterPro" id="IPR029710">
    <property type="entry name" value="LIG4"/>
</dbReference>
<evidence type="ECO:0000313" key="12">
    <source>
        <dbReference type="EMBL" id="ANB12256.1"/>
    </source>
</evidence>
<evidence type="ECO:0000256" key="2">
    <source>
        <dbReference type="ARBA" id="ARBA00022598"/>
    </source>
</evidence>
<dbReference type="Pfam" id="PF04675">
    <property type="entry name" value="DNA_ligase_A_N"/>
    <property type="match status" value="1"/>
</dbReference>
<reference evidence="12 13" key="1">
    <citation type="submission" date="2016-02" db="EMBL/GenBank/DDBJ databases">
        <title>Complete genome sequence and transcriptome regulation of the pentose utilising yeast Sugiyamaella lignohabitans.</title>
        <authorList>
            <person name="Bellasio M."/>
            <person name="Peymann A."/>
            <person name="Valli M."/>
            <person name="Sipitzky M."/>
            <person name="Graf A."/>
            <person name="Sauer M."/>
            <person name="Marx H."/>
            <person name="Mattanovich D."/>
        </authorList>
    </citation>
    <scope>NUCLEOTIDE SEQUENCE [LARGE SCALE GENOMIC DNA]</scope>
    <source>
        <strain evidence="12 13">CBS 10342</strain>
    </source>
</reference>
<dbReference type="InterPro" id="IPR036599">
    <property type="entry name" value="DNA_ligase_N_sf"/>
</dbReference>
<name>A0A167CYF3_9ASCO</name>
<protein>
    <submittedName>
        <fullName evidence="12">DNA ligase (ATP) DNL4</fullName>
    </submittedName>
</protein>
<gene>
    <name evidence="12" type="primary">DNL4</name>
    <name evidence="12" type="ORF">AWJ20_505</name>
</gene>
<dbReference type="PROSITE" id="PS50160">
    <property type="entry name" value="DNA_LIGASE_A3"/>
    <property type="match status" value="1"/>
</dbReference>
<keyword evidence="8" id="KW-0234">DNA repair</keyword>
<dbReference type="Gene3D" id="3.30.470.30">
    <property type="entry name" value="DNA ligase/mRNA capping enzyme"/>
    <property type="match status" value="1"/>
</dbReference>
<dbReference type="RefSeq" id="XP_018734733.1">
    <property type="nucleotide sequence ID" value="XM_018882165.1"/>
</dbReference>
<dbReference type="GO" id="GO:0032807">
    <property type="term" value="C:DNA ligase IV complex"/>
    <property type="evidence" value="ECO:0007669"/>
    <property type="project" value="TreeGrafter"/>
</dbReference>
<dbReference type="SUPFAM" id="SSF56091">
    <property type="entry name" value="DNA ligase/mRNA capping enzyme, catalytic domain"/>
    <property type="match status" value="1"/>
</dbReference>
<dbReference type="EMBL" id="CP014501">
    <property type="protein sequence ID" value="ANB12256.1"/>
    <property type="molecule type" value="Genomic_DNA"/>
</dbReference>
<dbReference type="KEGG" id="slb:AWJ20_505"/>
<keyword evidence="7" id="KW-0460">Magnesium</keyword>
<dbReference type="Gene3D" id="1.10.3260.10">
    <property type="entry name" value="DNA ligase, ATP-dependent, N-terminal domain"/>
    <property type="match status" value="1"/>
</dbReference>
<dbReference type="CDD" id="cd07903">
    <property type="entry name" value="Adenylation_DNA_ligase_IV"/>
    <property type="match status" value="1"/>
</dbReference>
<dbReference type="GeneID" id="30037249"/>
<evidence type="ECO:0000256" key="9">
    <source>
        <dbReference type="ARBA" id="ARBA00023242"/>
    </source>
</evidence>
<dbReference type="InterPro" id="IPR012308">
    <property type="entry name" value="DNA_ligase_ATP-dep_N"/>
</dbReference>
<dbReference type="GO" id="GO:0006297">
    <property type="term" value="P:nucleotide-excision repair, DNA gap filling"/>
    <property type="evidence" value="ECO:0007669"/>
    <property type="project" value="TreeGrafter"/>
</dbReference>
<dbReference type="PANTHER" id="PTHR45997">
    <property type="entry name" value="DNA LIGASE 4"/>
    <property type="match status" value="1"/>
</dbReference>
<keyword evidence="3" id="KW-0479">Metal-binding</keyword>
<dbReference type="Pfam" id="PF01068">
    <property type="entry name" value="DNA_ligase_A_M"/>
    <property type="match status" value="1"/>
</dbReference>
<dbReference type="GO" id="GO:0046872">
    <property type="term" value="F:metal ion binding"/>
    <property type="evidence" value="ECO:0007669"/>
    <property type="project" value="UniProtKB-KW"/>
</dbReference>
<dbReference type="GO" id="GO:0005524">
    <property type="term" value="F:ATP binding"/>
    <property type="evidence" value="ECO:0007669"/>
    <property type="project" value="UniProtKB-KW"/>
</dbReference>
<sequence length="454" mass="52055">MSDATASVDTSAMEEELVQPKNFGKSPPFNKIVTGVFLPLQRHQLEKAVLAKRKTITAIRHEIIANFIANWKRNVGDDIYPAFRLILPEIDRERQMYHLKENTLGRLLVKVLHLDKKSPDAIALREWKRGPSSTAGNFSERVYDILAKRDTHSTYGDMTVDEVNSLLDTLSTSKSAEQQGVLRKFLTGMNAEELRWLTRIILRFSRIGVTETTIFQIYHPDAVALYNITSDMKRVCWQLWDTNYRIPNEESQIRLMSCFRPQLAAFTKHSNKKIVDVMPDSGFYMEEKIDGERMQVHFTRKQCEEDGQTVEKVQLKFFSRKGKDYTYLYGSNFDDPSGSLAPKLRTVIDKRVRNCIFDGEMVGWDSEEDMIELFGSLKTAAKAGTASKSNPLYIAYDLVHLNGRSLVNVPLSQRKKMLDGIVTPVKGYFMVLPYPIGKTEKDIETRFLKIIEEA</sequence>
<keyword evidence="2 12" id="KW-0436">Ligase</keyword>
<feature type="compositionally biased region" description="Polar residues" evidence="10">
    <location>
        <begin position="1"/>
        <end position="10"/>
    </location>
</feature>
<evidence type="ECO:0000259" key="11">
    <source>
        <dbReference type="PROSITE" id="PS50160"/>
    </source>
</evidence>
<evidence type="ECO:0000256" key="8">
    <source>
        <dbReference type="ARBA" id="ARBA00023204"/>
    </source>
</evidence>
<comment type="similarity">
    <text evidence="1">Belongs to the ATP-dependent DNA ligase family.</text>
</comment>
<evidence type="ECO:0000256" key="5">
    <source>
        <dbReference type="ARBA" id="ARBA00022763"/>
    </source>
</evidence>
<dbReference type="AlphaFoldDB" id="A0A167CYF3"/>
<keyword evidence="9" id="KW-0539">Nucleus</keyword>
<dbReference type="SUPFAM" id="SSF117018">
    <property type="entry name" value="ATP-dependent DNA ligase DNA-binding domain"/>
    <property type="match status" value="1"/>
</dbReference>
<dbReference type="GO" id="GO:0006303">
    <property type="term" value="P:double-strand break repair via nonhomologous end joining"/>
    <property type="evidence" value="ECO:0007669"/>
    <property type="project" value="TreeGrafter"/>
</dbReference>
<evidence type="ECO:0000256" key="6">
    <source>
        <dbReference type="ARBA" id="ARBA00022840"/>
    </source>
</evidence>
<dbReference type="OrthoDB" id="151490at2759"/>
<keyword evidence="5" id="KW-0227">DNA damage</keyword>
<dbReference type="GO" id="GO:0003910">
    <property type="term" value="F:DNA ligase (ATP) activity"/>
    <property type="evidence" value="ECO:0007669"/>
    <property type="project" value="InterPro"/>
</dbReference>
<keyword evidence="4" id="KW-0547">Nucleotide-binding</keyword>
<dbReference type="PANTHER" id="PTHR45997:SF1">
    <property type="entry name" value="DNA LIGASE 4"/>
    <property type="match status" value="1"/>
</dbReference>
<proteinExistence type="inferred from homology"/>
<keyword evidence="6" id="KW-0067">ATP-binding</keyword>
<dbReference type="Proteomes" id="UP000189580">
    <property type="component" value="Chromosome a"/>
</dbReference>
<dbReference type="GO" id="GO:0003677">
    <property type="term" value="F:DNA binding"/>
    <property type="evidence" value="ECO:0007669"/>
    <property type="project" value="InterPro"/>
</dbReference>
<keyword evidence="13" id="KW-1185">Reference proteome</keyword>
<dbReference type="GO" id="GO:0006310">
    <property type="term" value="P:DNA recombination"/>
    <property type="evidence" value="ECO:0007669"/>
    <property type="project" value="InterPro"/>
</dbReference>
<accession>A0A167CYF3</accession>
<dbReference type="InterPro" id="IPR044125">
    <property type="entry name" value="Adenylation_DNA_ligase_IV"/>
</dbReference>
<feature type="domain" description="ATP-dependent DNA ligase family profile" evidence="11">
    <location>
        <begin position="384"/>
        <end position="454"/>
    </location>
</feature>
<organism evidence="12 13">
    <name type="scientific">Sugiyamaella lignohabitans</name>
    <dbReference type="NCBI Taxonomy" id="796027"/>
    <lineage>
        <taxon>Eukaryota</taxon>
        <taxon>Fungi</taxon>
        <taxon>Dikarya</taxon>
        <taxon>Ascomycota</taxon>
        <taxon>Saccharomycotina</taxon>
        <taxon>Dipodascomycetes</taxon>
        <taxon>Dipodascales</taxon>
        <taxon>Trichomonascaceae</taxon>
        <taxon>Sugiyamaella</taxon>
    </lineage>
</organism>
<feature type="region of interest" description="Disordered" evidence="10">
    <location>
        <begin position="1"/>
        <end position="22"/>
    </location>
</feature>
<evidence type="ECO:0000256" key="1">
    <source>
        <dbReference type="ARBA" id="ARBA00007572"/>
    </source>
</evidence>
<evidence type="ECO:0000256" key="10">
    <source>
        <dbReference type="SAM" id="MobiDB-lite"/>
    </source>
</evidence>
<evidence type="ECO:0000256" key="4">
    <source>
        <dbReference type="ARBA" id="ARBA00022741"/>
    </source>
</evidence>